<accession>A0ABS4QRC5</accession>
<evidence type="ECO:0000256" key="2">
    <source>
        <dbReference type="ARBA" id="ARBA00015816"/>
    </source>
</evidence>
<dbReference type="PRINTS" id="PR00162">
    <property type="entry name" value="RIESKE"/>
</dbReference>
<dbReference type="InterPro" id="IPR005805">
    <property type="entry name" value="Rieske_Fe-S_prot_C"/>
</dbReference>
<dbReference type="InterPro" id="IPR017941">
    <property type="entry name" value="Rieske_2Fe-2S"/>
</dbReference>
<dbReference type="PROSITE" id="PS51296">
    <property type="entry name" value="RIESKE"/>
    <property type="match status" value="1"/>
</dbReference>
<evidence type="ECO:0000313" key="13">
    <source>
        <dbReference type="Proteomes" id="UP001519325"/>
    </source>
</evidence>
<dbReference type="Gene3D" id="2.102.10.10">
    <property type="entry name" value="Rieske [2Fe-2S] iron-sulphur domain"/>
    <property type="match status" value="1"/>
</dbReference>
<evidence type="ECO:0000256" key="7">
    <source>
        <dbReference type="ARBA" id="ARBA00023157"/>
    </source>
</evidence>
<keyword evidence="3" id="KW-0001">2Fe-2S</keyword>
<keyword evidence="4" id="KW-0479">Metal-binding</keyword>
<evidence type="ECO:0000256" key="3">
    <source>
        <dbReference type="ARBA" id="ARBA00022714"/>
    </source>
</evidence>
<keyword evidence="7" id="KW-1015">Disulfide bond</keyword>
<dbReference type="InterPro" id="IPR036922">
    <property type="entry name" value="Rieske_2Fe-2S_sf"/>
</dbReference>
<keyword evidence="13" id="KW-1185">Reference proteome</keyword>
<evidence type="ECO:0000256" key="9">
    <source>
        <dbReference type="ARBA" id="ARBA00034078"/>
    </source>
</evidence>
<dbReference type="Pfam" id="PF00355">
    <property type="entry name" value="Rieske"/>
    <property type="match status" value="1"/>
</dbReference>
<evidence type="ECO:0000256" key="10">
    <source>
        <dbReference type="SAM" id="MobiDB-lite"/>
    </source>
</evidence>
<organism evidence="12 13">
    <name type="scientific">Nocardia goodfellowii</name>
    <dbReference type="NCBI Taxonomy" id="882446"/>
    <lineage>
        <taxon>Bacteria</taxon>
        <taxon>Bacillati</taxon>
        <taxon>Actinomycetota</taxon>
        <taxon>Actinomycetes</taxon>
        <taxon>Mycobacteriales</taxon>
        <taxon>Nocardiaceae</taxon>
        <taxon>Nocardia</taxon>
    </lineage>
</organism>
<gene>
    <name evidence="12" type="ORF">BJ987_006616</name>
</gene>
<sequence>MTIPELNRRTAVAGAGALVAAATLTACSTYGKDDAPDPAKTEPAAPGTSGANGAGGIAKTADIPVGGGKIIGSTVLTQPAAGQFVGLDATCTHAGCKVNEIAGGTINCPCHGSKFNLDGSVANGPATRPLKTKSVRVEGDSIVEG</sequence>
<dbReference type="InterPro" id="IPR006311">
    <property type="entry name" value="TAT_signal"/>
</dbReference>
<evidence type="ECO:0000256" key="5">
    <source>
        <dbReference type="ARBA" id="ARBA00023004"/>
    </source>
</evidence>
<dbReference type="InterPro" id="IPR014349">
    <property type="entry name" value="Rieske_Fe-S_prot"/>
</dbReference>
<evidence type="ECO:0000256" key="8">
    <source>
        <dbReference type="ARBA" id="ARBA00029586"/>
    </source>
</evidence>
<evidence type="ECO:0000313" key="12">
    <source>
        <dbReference type="EMBL" id="MBP2193715.1"/>
    </source>
</evidence>
<evidence type="ECO:0000256" key="6">
    <source>
        <dbReference type="ARBA" id="ARBA00023014"/>
    </source>
</evidence>
<proteinExistence type="predicted"/>
<comment type="function">
    <text evidence="1">Iron-sulfur subunit of the cytochrome bc1 complex, an essential component of the respiratory electron transport chain required for ATP synthesis. The bc1 complex catalyzes the oxidation of menaquinol and the reduction of cytochrome c in the respiratory chain. The bc1 complex operates through a Q-cycle mechanism that couples electron transfer to generation of the proton gradient that drives ATP synthesis.</text>
</comment>
<evidence type="ECO:0000256" key="1">
    <source>
        <dbReference type="ARBA" id="ARBA00002494"/>
    </source>
</evidence>
<comment type="cofactor">
    <cofactor evidence="9">
        <name>[2Fe-2S] cluster</name>
        <dbReference type="ChEBI" id="CHEBI:190135"/>
    </cofactor>
</comment>
<name>A0ABS4QRC5_9NOCA</name>
<protein>
    <recommendedName>
        <fullName evidence="2">Cytochrome bc1 complex Rieske iron-sulfur subunit</fullName>
    </recommendedName>
    <alternativeName>
        <fullName evidence="8">Cytochrome bc1 reductase complex subunit QcrA</fullName>
    </alternativeName>
</protein>
<keyword evidence="5" id="KW-0408">Iron</keyword>
<dbReference type="RefSeq" id="WP_209896935.1">
    <property type="nucleotide sequence ID" value="NZ_JAGGMR010000001.1"/>
</dbReference>
<evidence type="ECO:0000259" key="11">
    <source>
        <dbReference type="PROSITE" id="PS51296"/>
    </source>
</evidence>
<dbReference type="Proteomes" id="UP001519325">
    <property type="component" value="Unassembled WGS sequence"/>
</dbReference>
<comment type="caution">
    <text evidence="12">The sequence shown here is derived from an EMBL/GenBank/DDBJ whole genome shotgun (WGS) entry which is preliminary data.</text>
</comment>
<dbReference type="CDD" id="cd03467">
    <property type="entry name" value="Rieske"/>
    <property type="match status" value="1"/>
</dbReference>
<evidence type="ECO:0000256" key="4">
    <source>
        <dbReference type="ARBA" id="ARBA00022723"/>
    </source>
</evidence>
<feature type="domain" description="Rieske" evidence="11">
    <location>
        <begin position="55"/>
        <end position="144"/>
    </location>
</feature>
<dbReference type="PANTHER" id="PTHR10134">
    <property type="entry name" value="CYTOCHROME B-C1 COMPLEX SUBUNIT RIESKE, MITOCHONDRIAL"/>
    <property type="match status" value="1"/>
</dbReference>
<keyword evidence="6" id="KW-0411">Iron-sulfur</keyword>
<dbReference type="PROSITE" id="PS51318">
    <property type="entry name" value="TAT"/>
    <property type="match status" value="1"/>
</dbReference>
<dbReference type="SUPFAM" id="SSF50022">
    <property type="entry name" value="ISP domain"/>
    <property type="match status" value="1"/>
</dbReference>
<dbReference type="EMBL" id="JAGGMR010000001">
    <property type="protein sequence ID" value="MBP2193715.1"/>
    <property type="molecule type" value="Genomic_DNA"/>
</dbReference>
<feature type="region of interest" description="Disordered" evidence="10">
    <location>
        <begin position="33"/>
        <end position="58"/>
    </location>
</feature>
<reference evidence="12 13" key="1">
    <citation type="submission" date="2021-03" db="EMBL/GenBank/DDBJ databases">
        <title>Sequencing the genomes of 1000 actinobacteria strains.</title>
        <authorList>
            <person name="Klenk H.-P."/>
        </authorList>
    </citation>
    <scope>NUCLEOTIDE SEQUENCE [LARGE SCALE GENOMIC DNA]</scope>
    <source>
        <strain evidence="12 13">DSM 45516</strain>
    </source>
</reference>